<dbReference type="SUPFAM" id="SSF52113">
    <property type="entry name" value="BRCT domain"/>
    <property type="match status" value="1"/>
</dbReference>
<evidence type="ECO:0000259" key="1">
    <source>
        <dbReference type="PROSITE" id="PS50172"/>
    </source>
</evidence>
<sequence length="295" mass="34175">MELSDKLLEQYMETAINDKEVNVFLGFIEGLILDDSINNEEIASLQHWMESNAEVYCNYPFDFIVKSMTQLLNSNGDVIAENKSNFLQVLQLFLSKKFYKRNTSDIQRLHGLLAGTVCDQTLSHVELKALNQWLKDHDYLEDDIFFQEIFTTLRPVRTKPELNDHDISSIFKQIQKYVNVEQHGTLKTNLDSNNNPDFYKGELNLDKALYCFTGTSDRFKKKDWKNLVENNGAQFIDDMTTSVNYLVICNKGNKAWAHVSYGRKFEQAKKWQSQGHNIKIITEDDFVKAIGLDEA</sequence>
<dbReference type="InterPro" id="IPR036420">
    <property type="entry name" value="BRCT_dom_sf"/>
</dbReference>
<evidence type="ECO:0000313" key="2">
    <source>
        <dbReference type="EMBL" id="XBU16520.1"/>
    </source>
</evidence>
<gene>
    <name evidence="2" type="ORF">ABJ384_04980</name>
</gene>
<dbReference type="AlphaFoldDB" id="A0AAU7T000"/>
<dbReference type="RefSeq" id="WP_349929218.1">
    <property type="nucleotide sequence ID" value="NZ_CP157981.1"/>
</dbReference>
<dbReference type="PROSITE" id="PS50172">
    <property type="entry name" value="BRCT"/>
    <property type="match status" value="1"/>
</dbReference>
<organism evidence="2">
    <name type="scientific">Acinetobacter sp. A1-4-2</name>
    <dbReference type="NCBI Taxonomy" id="3156489"/>
    <lineage>
        <taxon>Bacteria</taxon>
        <taxon>Pseudomonadati</taxon>
        <taxon>Pseudomonadota</taxon>
        <taxon>Gammaproteobacteria</taxon>
        <taxon>Moraxellales</taxon>
        <taxon>Moraxellaceae</taxon>
        <taxon>Acinetobacter</taxon>
    </lineage>
</organism>
<name>A0AAU7T000_9GAMM</name>
<feature type="domain" description="BRCT" evidence="1">
    <location>
        <begin position="210"/>
        <end position="295"/>
    </location>
</feature>
<protein>
    <submittedName>
        <fullName evidence="2">BRCT domain-containing protein</fullName>
    </submittedName>
</protein>
<dbReference type="Gene3D" id="3.40.50.10190">
    <property type="entry name" value="BRCT domain"/>
    <property type="match status" value="1"/>
</dbReference>
<dbReference type="CDD" id="cd17748">
    <property type="entry name" value="BRCT_DNA_ligase_like"/>
    <property type="match status" value="1"/>
</dbReference>
<accession>A0AAU7T000</accession>
<reference evidence="2" key="1">
    <citation type="submission" date="2024-06" db="EMBL/GenBank/DDBJ databases">
        <authorList>
            <person name="Song Z."/>
        </authorList>
    </citation>
    <scope>NUCLEOTIDE SEQUENCE</scope>
    <source>
        <strain evidence="2">A1-4-2</strain>
    </source>
</reference>
<dbReference type="EMBL" id="CP157981">
    <property type="protein sequence ID" value="XBU16520.1"/>
    <property type="molecule type" value="Genomic_DNA"/>
</dbReference>
<proteinExistence type="predicted"/>
<dbReference type="Pfam" id="PF12738">
    <property type="entry name" value="PTCB-BRCT"/>
    <property type="match status" value="1"/>
</dbReference>
<dbReference type="InterPro" id="IPR001357">
    <property type="entry name" value="BRCT_dom"/>
</dbReference>